<feature type="compositionally biased region" description="Low complexity" evidence="6">
    <location>
        <begin position="1"/>
        <end position="12"/>
    </location>
</feature>
<proteinExistence type="inferred from homology"/>
<keyword evidence="2" id="KW-0812">Transmembrane</keyword>
<dbReference type="Gene3D" id="1.10.630.10">
    <property type="entry name" value="Cytochrome P450"/>
    <property type="match status" value="1"/>
</dbReference>
<evidence type="ECO:0000313" key="7">
    <source>
        <dbReference type="EnsemblPlants" id="ORGLA10G0030800.1"/>
    </source>
</evidence>
<accession>I1QSX5</accession>
<dbReference type="InterPro" id="IPR036396">
    <property type="entry name" value="Cyt_P450_sf"/>
</dbReference>
<organism evidence="7 8">
    <name type="scientific">Oryza glaberrima</name>
    <name type="common">African rice</name>
    <dbReference type="NCBI Taxonomy" id="4538"/>
    <lineage>
        <taxon>Eukaryota</taxon>
        <taxon>Viridiplantae</taxon>
        <taxon>Streptophyta</taxon>
        <taxon>Embryophyta</taxon>
        <taxon>Tracheophyta</taxon>
        <taxon>Spermatophyta</taxon>
        <taxon>Magnoliopsida</taxon>
        <taxon>Liliopsida</taxon>
        <taxon>Poales</taxon>
        <taxon>Poaceae</taxon>
        <taxon>BOP clade</taxon>
        <taxon>Oryzoideae</taxon>
        <taxon>Oryzeae</taxon>
        <taxon>Oryzinae</taxon>
        <taxon>Oryza</taxon>
    </lineage>
</organism>
<evidence type="ECO:0000256" key="3">
    <source>
        <dbReference type="ARBA" id="ARBA00022989"/>
    </source>
</evidence>
<evidence type="ECO:0000256" key="2">
    <source>
        <dbReference type="ARBA" id="ARBA00022692"/>
    </source>
</evidence>
<keyword evidence="4 5" id="KW-0349">Heme</keyword>
<dbReference type="PANTHER" id="PTHR47950:SF27">
    <property type="entry name" value="IG-LIKE DOMAIN-CONTAINING PROTEIN"/>
    <property type="match status" value="1"/>
</dbReference>
<comment type="similarity">
    <text evidence="1 5">Belongs to the cytochrome P450 family.</text>
</comment>
<protein>
    <submittedName>
        <fullName evidence="7">Uncharacterized protein</fullName>
    </submittedName>
</protein>
<dbReference type="PROSITE" id="PS00086">
    <property type="entry name" value="CYTOCHROME_P450"/>
    <property type="match status" value="1"/>
</dbReference>
<dbReference type="GO" id="GO:0020037">
    <property type="term" value="F:heme binding"/>
    <property type="evidence" value="ECO:0007669"/>
    <property type="project" value="InterPro"/>
</dbReference>
<keyword evidence="3" id="KW-1133">Transmembrane helix</keyword>
<evidence type="ECO:0000256" key="1">
    <source>
        <dbReference type="ARBA" id="ARBA00010617"/>
    </source>
</evidence>
<reference evidence="7 8" key="2">
    <citation type="submission" date="2018-04" db="EMBL/GenBank/DDBJ databases">
        <title>OglaRS2 (Oryza glaberrima Reference Sequence Version 2).</title>
        <authorList>
            <person name="Zhang J."/>
            <person name="Kudrna D."/>
            <person name="Lee S."/>
            <person name="Talag J."/>
            <person name="Rajasekar S."/>
            <person name="Wing R.A."/>
        </authorList>
    </citation>
    <scope>NUCLEOTIDE SEQUENCE [LARGE SCALE GENOMIC DNA]</scope>
    <source>
        <strain evidence="7 8">cv. IRGC 96717</strain>
    </source>
</reference>
<dbReference type="Pfam" id="PF00067">
    <property type="entry name" value="p450"/>
    <property type="match status" value="1"/>
</dbReference>
<dbReference type="HOGENOM" id="CLU_648273_0_0_1"/>
<dbReference type="GO" id="GO:0005506">
    <property type="term" value="F:iron ion binding"/>
    <property type="evidence" value="ECO:0007669"/>
    <property type="project" value="InterPro"/>
</dbReference>
<keyword evidence="5" id="KW-0560">Oxidoreductase</keyword>
<dbReference type="EnsemblPlants" id="ORGLA10G0030800.1">
    <property type="protein sequence ID" value="ORGLA10G0030800.1"/>
    <property type="gene ID" value="ORGLA10G0030800"/>
</dbReference>
<keyword evidence="4 5" id="KW-0479">Metal-binding</keyword>
<dbReference type="STRING" id="4538.I1QSX5"/>
<dbReference type="PRINTS" id="PR00463">
    <property type="entry name" value="EP450I"/>
</dbReference>
<evidence type="ECO:0000313" key="8">
    <source>
        <dbReference type="Proteomes" id="UP000007306"/>
    </source>
</evidence>
<feature type="compositionally biased region" description="Basic residues" evidence="6">
    <location>
        <begin position="86"/>
        <end position="96"/>
    </location>
</feature>
<dbReference type="PANTHER" id="PTHR47950">
    <property type="entry name" value="CYTOCHROME P450, FAMILY 76, SUBFAMILY C, POLYPEPTIDE 5-RELATED"/>
    <property type="match status" value="1"/>
</dbReference>
<keyword evidence="4 5" id="KW-0408">Iron</keyword>
<name>I1QSX5_ORYGL</name>
<dbReference type="AlphaFoldDB" id="I1QSX5"/>
<dbReference type="FunFam" id="1.10.630.10:FF:000450">
    <property type="entry name" value="Os10g0171300 protein"/>
    <property type="match status" value="1"/>
</dbReference>
<dbReference type="GO" id="GO:0016705">
    <property type="term" value="F:oxidoreductase activity, acting on paired donors, with incorporation or reduction of molecular oxygen"/>
    <property type="evidence" value="ECO:0007669"/>
    <property type="project" value="InterPro"/>
</dbReference>
<dbReference type="InterPro" id="IPR017972">
    <property type="entry name" value="Cyt_P450_CS"/>
</dbReference>
<dbReference type="Gramene" id="ORGLA10G0030800.1">
    <property type="protein sequence ID" value="ORGLA10G0030800.1"/>
    <property type="gene ID" value="ORGLA10G0030800"/>
</dbReference>
<comment type="cofactor">
    <cofactor evidence="4">
        <name>heme</name>
        <dbReference type="ChEBI" id="CHEBI:30413"/>
    </cofactor>
</comment>
<evidence type="ECO:0000256" key="6">
    <source>
        <dbReference type="SAM" id="MobiDB-lite"/>
    </source>
</evidence>
<keyword evidence="3" id="KW-0472">Membrane</keyword>
<evidence type="ECO:0000256" key="5">
    <source>
        <dbReference type="RuleBase" id="RU000461"/>
    </source>
</evidence>
<keyword evidence="5" id="KW-0503">Monooxygenase</keyword>
<dbReference type="GO" id="GO:0004497">
    <property type="term" value="F:monooxygenase activity"/>
    <property type="evidence" value="ECO:0007669"/>
    <property type="project" value="UniProtKB-KW"/>
</dbReference>
<reference evidence="7" key="1">
    <citation type="submission" date="2015-06" db="UniProtKB">
        <authorList>
            <consortium name="EnsemblPlants"/>
        </authorList>
    </citation>
    <scope>IDENTIFICATION</scope>
</reference>
<dbReference type="PRINTS" id="PR00385">
    <property type="entry name" value="P450"/>
</dbReference>
<dbReference type="InterPro" id="IPR002401">
    <property type="entry name" value="Cyt_P450_E_grp-I"/>
</dbReference>
<dbReference type="OMA" id="LVQCICD"/>
<feature type="region of interest" description="Disordered" evidence="6">
    <location>
        <begin position="1"/>
        <end position="105"/>
    </location>
</feature>
<dbReference type="eggNOG" id="KOG0156">
    <property type="taxonomic scope" value="Eukaryota"/>
</dbReference>
<feature type="binding site" description="axial binding residue" evidence="4">
    <location>
        <position position="410"/>
    </location>
    <ligand>
        <name>heme</name>
        <dbReference type="ChEBI" id="CHEBI:30413"/>
    </ligand>
    <ligandPart>
        <name>Fe</name>
        <dbReference type="ChEBI" id="CHEBI:18248"/>
    </ligandPart>
</feature>
<dbReference type="InterPro" id="IPR001128">
    <property type="entry name" value="Cyt_P450"/>
</dbReference>
<keyword evidence="8" id="KW-1185">Reference proteome</keyword>
<sequence>VAATWAATLAATDGPDLPEGRSDGGGGVRPSARAGGLSRPGGPGARRPEAASGGDTARRRRGRRQRATATQLGGGTEARQLSSSSTRRRGRERGRRGGASPTVIDDGLREELQGVTRAMREEVARELARRVSDASAGGTLVSVAREAFAAVAGVLWRSMFSEDMDAATTRQLRDVIEEAVVVAGAPNLSDYFPVIAAADFMGVRRRMDNLVGWVYGIIDVQIDRRRRRRIVCEPRKNDLLDVAFDMEGEVEGEGWVMNQDTMRGMFMDLLFAGSGSTSSTIEWAMAELLQNPKSMIQLQEELKGLIGTKTHVAESDISQLPYLQAVIKETLRLHPTVPIAFNKAEATVEIQGYKIPQGTTVYVNIWAICRRAKIWDDLDKFMPYRFLGRDINFLGTNFEFIPFGAGRRICLGMPLAEGMLHACI</sequence>
<dbReference type="SUPFAM" id="SSF48264">
    <property type="entry name" value="Cytochrome P450"/>
    <property type="match status" value="1"/>
</dbReference>
<dbReference type="Proteomes" id="UP000007306">
    <property type="component" value="Chromosome 10"/>
</dbReference>
<evidence type="ECO:0000256" key="4">
    <source>
        <dbReference type="PIRSR" id="PIRSR602401-1"/>
    </source>
</evidence>